<feature type="transmembrane region" description="Helical" evidence="3">
    <location>
        <begin position="297"/>
        <end position="320"/>
    </location>
</feature>
<feature type="compositionally biased region" description="Basic residues" evidence="2">
    <location>
        <begin position="440"/>
        <end position="454"/>
    </location>
</feature>
<feature type="transmembrane region" description="Helical" evidence="3">
    <location>
        <begin position="327"/>
        <end position="351"/>
    </location>
</feature>
<dbReference type="SUPFAM" id="SSF140459">
    <property type="entry name" value="PE/PPE dimer-like"/>
    <property type="match status" value="1"/>
</dbReference>
<evidence type="ECO:0000256" key="1">
    <source>
        <dbReference type="ARBA" id="ARBA00010652"/>
    </source>
</evidence>
<organism evidence="5 6">
    <name type="scientific">Mycobacterium intracellulare</name>
    <dbReference type="NCBI Taxonomy" id="1767"/>
    <lineage>
        <taxon>Bacteria</taxon>
        <taxon>Bacillati</taxon>
        <taxon>Actinomycetota</taxon>
        <taxon>Actinomycetes</taxon>
        <taxon>Mycobacteriales</taxon>
        <taxon>Mycobacteriaceae</taxon>
        <taxon>Mycobacterium</taxon>
        <taxon>Mycobacterium avium complex (MAC)</taxon>
    </lineage>
</organism>
<dbReference type="PANTHER" id="PTHR46766">
    <property type="entry name" value="GLUTAMINE-RICH PROTEIN 2"/>
    <property type="match status" value="1"/>
</dbReference>
<keyword evidence="3" id="KW-1133">Transmembrane helix</keyword>
<dbReference type="FunFam" id="1.20.1260.20:FF:000001">
    <property type="entry name" value="PPE family protein PPE41"/>
    <property type="match status" value="1"/>
</dbReference>
<feature type="domain" description="PPE" evidence="4">
    <location>
        <begin position="6"/>
        <end position="168"/>
    </location>
</feature>
<gene>
    <name evidence="5" type="ORF">MINTM018_12380</name>
</gene>
<dbReference type="PANTHER" id="PTHR46766:SF1">
    <property type="entry name" value="GLUTAMINE-RICH PROTEIN 2"/>
    <property type="match status" value="1"/>
</dbReference>
<feature type="compositionally biased region" description="Basic residues" evidence="2">
    <location>
        <begin position="520"/>
        <end position="529"/>
    </location>
</feature>
<name>A0A7R7MRH9_MYCIT</name>
<evidence type="ECO:0000313" key="6">
    <source>
        <dbReference type="Proteomes" id="UP000595205"/>
    </source>
</evidence>
<dbReference type="Proteomes" id="UP000595205">
    <property type="component" value="Chromosome"/>
</dbReference>
<dbReference type="InterPro" id="IPR038332">
    <property type="entry name" value="PPE_sf"/>
</dbReference>
<feature type="transmembrane region" description="Helical" evidence="3">
    <location>
        <begin position="270"/>
        <end position="291"/>
    </location>
</feature>
<dbReference type="AlphaFoldDB" id="A0A7R7MRH9"/>
<keyword evidence="3" id="KW-0472">Membrane</keyword>
<reference evidence="5 6" key="1">
    <citation type="submission" date="2020-12" db="EMBL/GenBank/DDBJ databases">
        <title>Genome sequence of clinical Mycobacterium intracellulare strains.</title>
        <authorList>
            <person name="Tateishi Y."/>
            <person name="Matsumoto S."/>
            <person name="Fukushima Y."/>
            <person name="Nakajima C."/>
            <person name="Suzuki Y."/>
        </authorList>
    </citation>
    <scope>NUCLEOTIDE SEQUENCE [LARGE SCALE GENOMIC DNA]</scope>
    <source>
        <strain evidence="5 6">M018</strain>
    </source>
</reference>
<dbReference type="Gene3D" id="1.20.1260.20">
    <property type="entry name" value="PPE superfamily"/>
    <property type="match status" value="1"/>
</dbReference>
<protein>
    <recommendedName>
        <fullName evidence="4">PPE domain-containing protein</fullName>
    </recommendedName>
</protein>
<evidence type="ECO:0000259" key="4">
    <source>
        <dbReference type="Pfam" id="PF00823"/>
    </source>
</evidence>
<sequence>MTAPIWMASPPEVHSTLLSSGPGPGPLLASAATWSSLSVEYAETANELTALLDAVQAGSWDGPSAAEYAAAHAPYLAWLAQASADSATMAAQQDLAATAYTVALAAMPTMPELAANHAAHAVLTATNFFGINTIPIAVNEADYARMWVQAATVMSTYEGVATAAVATAPPAEPAPEVMKATAPAATAEQSSSYPPDTQDQWMDWLEKTGFVDFYNRFIQPLIDQLMNNPFFQSMFSGFDPWLPSLGNPLSFLNPFNIAFALGYPMDFGSYFAYLGQMFSFVAADLAAAFASGNPATIAWTILFTTIEVIGTVITDTIALIKTLLEQMIVLIPLIVPLLTVAVVPLVVPTLIGGLAGLTGLAGLHAIPIVPIIPAPALVPVALAPTGAHAGLHTRRGSRVARARRPAAHTGGTAGRGDARPGLHGRWPGRGRAPGREHQRPRPKGGGGRRRRGRSRGPAGGRRDEEAPATGQGLPARPGLRIHGSRARAGDDGLGPARADDGVRRNRPHEDRRRAGGIERTRRRRVRRRPPHADDAGNLGHWRDGFENVRRIGRLARHGFSRPGPRTTVIRERAEAVTWPACNIRPSSPCCGNAPVCSPTS</sequence>
<dbReference type="Pfam" id="PF00823">
    <property type="entry name" value="PPE"/>
    <property type="match status" value="1"/>
</dbReference>
<accession>A0A7R7MRH9</accession>
<comment type="similarity">
    <text evidence="1">Belongs to the mycobacterial PPE family.</text>
</comment>
<evidence type="ECO:0000313" key="5">
    <source>
        <dbReference type="EMBL" id="BCO98468.1"/>
    </source>
</evidence>
<keyword evidence="3" id="KW-0812">Transmembrane</keyword>
<feature type="compositionally biased region" description="Basic and acidic residues" evidence="2">
    <location>
        <begin position="530"/>
        <end position="540"/>
    </location>
</feature>
<dbReference type="GO" id="GO:0052572">
    <property type="term" value="P:response to host immune response"/>
    <property type="evidence" value="ECO:0007669"/>
    <property type="project" value="TreeGrafter"/>
</dbReference>
<proteinExistence type="inferred from homology"/>
<feature type="compositionally biased region" description="Basic and acidic residues" evidence="2">
    <location>
        <begin position="497"/>
        <end position="519"/>
    </location>
</feature>
<evidence type="ECO:0000256" key="3">
    <source>
        <dbReference type="SAM" id="Phobius"/>
    </source>
</evidence>
<evidence type="ECO:0000256" key="2">
    <source>
        <dbReference type="SAM" id="MobiDB-lite"/>
    </source>
</evidence>
<feature type="transmembrane region" description="Helical" evidence="3">
    <location>
        <begin position="371"/>
        <end position="391"/>
    </location>
</feature>
<dbReference type="EMBL" id="AP024255">
    <property type="protein sequence ID" value="BCO98468.1"/>
    <property type="molecule type" value="Genomic_DNA"/>
</dbReference>
<dbReference type="InterPro" id="IPR000030">
    <property type="entry name" value="PPE_dom"/>
</dbReference>
<feature type="compositionally biased region" description="Basic residues" evidence="2">
    <location>
        <begin position="391"/>
        <end position="406"/>
    </location>
</feature>
<feature type="region of interest" description="Disordered" evidence="2">
    <location>
        <begin position="389"/>
        <end position="540"/>
    </location>
</feature>